<dbReference type="InterPro" id="IPR001878">
    <property type="entry name" value="Znf_CCHC"/>
</dbReference>
<organism evidence="8 9">
    <name type="scientific">Onychostoma macrolepis</name>
    <dbReference type="NCBI Taxonomy" id="369639"/>
    <lineage>
        <taxon>Eukaryota</taxon>
        <taxon>Metazoa</taxon>
        <taxon>Chordata</taxon>
        <taxon>Craniata</taxon>
        <taxon>Vertebrata</taxon>
        <taxon>Euteleostomi</taxon>
        <taxon>Actinopterygii</taxon>
        <taxon>Neopterygii</taxon>
        <taxon>Teleostei</taxon>
        <taxon>Ostariophysi</taxon>
        <taxon>Cypriniformes</taxon>
        <taxon>Cyprinidae</taxon>
        <taxon>Acrossocheilinae</taxon>
        <taxon>Onychostoma</taxon>
    </lineage>
</organism>
<keyword evidence="4" id="KW-0479">Metal-binding</keyword>
<dbReference type="SMART" id="SM00343">
    <property type="entry name" value="ZnF_C2HC"/>
    <property type="match status" value="1"/>
</dbReference>
<dbReference type="InterPro" id="IPR050822">
    <property type="entry name" value="Cerebellin_Synaptic_Org"/>
</dbReference>
<feature type="domain" description="CCHC-type" evidence="7">
    <location>
        <begin position="51"/>
        <end position="66"/>
    </location>
</feature>
<dbReference type="InterPro" id="IPR008983">
    <property type="entry name" value="Tumour_necrosis_fac-like_dom"/>
</dbReference>
<keyword evidence="4" id="KW-0863">Zinc-finger</keyword>
<dbReference type="Gene3D" id="2.60.120.40">
    <property type="match status" value="1"/>
</dbReference>
<proteinExistence type="predicted"/>
<keyword evidence="2" id="KW-0964">Secreted</keyword>
<dbReference type="GO" id="GO:0005576">
    <property type="term" value="C:extracellular region"/>
    <property type="evidence" value="ECO:0007669"/>
    <property type="project" value="UniProtKB-SubCell"/>
</dbReference>
<dbReference type="Pfam" id="PF00386">
    <property type="entry name" value="C1q"/>
    <property type="match status" value="1"/>
</dbReference>
<dbReference type="AlphaFoldDB" id="A0A7J6BKG8"/>
<accession>A0A7J6BKG8</accession>
<protein>
    <recommendedName>
        <fullName evidence="7">CCHC-type domain-containing protein</fullName>
    </recommendedName>
</protein>
<evidence type="ECO:0000313" key="9">
    <source>
        <dbReference type="Proteomes" id="UP000579812"/>
    </source>
</evidence>
<feature type="coiled-coil region" evidence="5">
    <location>
        <begin position="262"/>
        <end position="289"/>
    </location>
</feature>
<dbReference type="GO" id="GO:0008270">
    <property type="term" value="F:zinc ion binding"/>
    <property type="evidence" value="ECO:0007669"/>
    <property type="project" value="UniProtKB-KW"/>
</dbReference>
<dbReference type="Gene3D" id="4.10.60.10">
    <property type="entry name" value="Zinc finger, CCHC-type"/>
    <property type="match status" value="1"/>
</dbReference>
<feature type="compositionally biased region" description="Acidic residues" evidence="6">
    <location>
        <begin position="104"/>
        <end position="118"/>
    </location>
</feature>
<keyword evidence="5" id="KW-0175">Coiled coil</keyword>
<dbReference type="SUPFAM" id="SSF57756">
    <property type="entry name" value="Retrovirus zinc finger-like domains"/>
    <property type="match status" value="1"/>
</dbReference>
<keyword evidence="9" id="KW-1185">Reference proteome</keyword>
<dbReference type="SMART" id="SM00110">
    <property type="entry name" value="C1Q"/>
    <property type="match status" value="1"/>
</dbReference>
<evidence type="ECO:0000256" key="4">
    <source>
        <dbReference type="PROSITE-ProRule" id="PRU00047"/>
    </source>
</evidence>
<dbReference type="PROSITE" id="PS50158">
    <property type="entry name" value="ZF_CCHC"/>
    <property type="match status" value="1"/>
</dbReference>
<evidence type="ECO:0000256" key="2">
    <source>
        <dbReference type="ARBA" id="ARBA00022525"/>
    </source>
</evidence>
<name>A0A7J6BKG8_9TELE</name>
<feature type="compositionally biased region" description="Polar residues" evidence="6">
    <location>
        <begin position="65"/>
        <end position="98"/>
    </location>
</feature>
<evidence type="ECO:0000256" key="1">
    <source>
        <dbReference type="ARBA" id="ARBA00004613"/>
    </source>
</evidence>
<comment type="caution">
    <text evidence="8">The sequence shown here is derived from an EMBL/GenBank/DDBJ whole genome shotgun (WGS) entry which is preliminary data.</text>
</comment>
<evidence type="ECO:0000313" key="8">
    <source>
        <dbReference type="EMBL" id="KAF4094705.1"/>
    </source>
</evidence>
<evidence type="ECO:0000256" key="5">
    <source>
        <dbReference type="SAM" id="Coils"/>
    </source>
</evidence>
<evidence type="ECO:0000256" key="6">
    <source>
        <dbReference type="SAM" id="MobiDB-lite"/>
    </source>
</evidence>
<dbReference type="InterPro" id="IPR001073">
    <property type="entry name" value="C1q_dom"/>
</dbReference>
<dbReference type="InterPro" id="IPR036875">
    <property type="entry name" value="Znf_CCHC_sf"/>
</dbReference>
<dbReference type="PANTHER" id="PTHR22923">
    <property type="entry name" value="CEREBELLIN-RELATED"/>
    <property type="match status" value="1"/>
</dbReference>
<dbReference type="PRINTS" id="PR00007">
    <property type="entry name" value="COMPLEMNTC1Q"/>
</dbReference>
<dbReference type="EMBL" id="JAAMOB010000025">
    <property type="protein sequence ID" value="KAF4094705.1"/>
    <property type="molecule type" value="Genomic_DNA"/>
</dbReference>
<dbReference type="PANTHER" id="PTHR22923:SF102">
    <property type="entry name" value="CEREBELLIN 13-RELATED"/>
    <property type="match status" value="1"/>
</dbReference>
<evidence type="ECO:0000256" key="3">
    <source>
        <dbReference type="ARBA" id="ARBA00022729"/>
    </source>
</evidence>
<sequence length="469" mass="51851">MSEVEEHVPEELLTLREEVQRLRVANEQLQRGRGASASTSGNGTTAGQPICLRCRKPGHIRRQCRQGQRPRTASLPSVQPEENSALTGQSDLSPTAPNELSEAPVEEDEGWDDDDEEGNPQLQGKSPVLRRTSRATAGRHQNPYNLPRVILEALVYSSRRTQASAWRVNIYAIISSVTRAAGLHWLSLYKAGSTLMLCPFSSGNHTGRDTVLQQVDGGRVENEISQEDRRQNPPQTDSLRAEALTDSQQCCYLCFPDIHAALRELTATVTEQKANIRDLETRLREELNKKADEISALTQSQVEELKRNLEVNVCLNYVSVNFSSYSESSGGVEKEFRDREIAFSSGLLQSSHGDIGPFTTDITIIYRNVFTNIGNAYSPITGIFTAPLKFAVFSFGQSYPSTVTIMKNGQKMVVAHANQAQGVLNSSKGVVLILEVGDVVYVRLWANTRIQDNGLNHNAFSGYLLFPLG</sequence>
<comment type="subcellular location">
    <subcellularLocation>
        <location evidence="1">Secreted</location>
    </subcellularLocation>
</comment>
<keyword evidence="4" id="KW-0862">Zinc</keyword>
<keyword evidence="3" id="KW-0732">Signal</keyword>
<feature type="compositionally biased region" description="Basic residues" evidence="6">
    <location>
        <begin position="53"/>
        <end position="64"/>
    </location>
</feature>
<dbReference type="SUPFAM" id="SSF49842">
    <property type="entry name" value="TNF-like"/>
    <property type="match status" value="1"/>
</dbReference>
<feature type="compositionally biased region" description="Polar residues" evidence="6">
    <location>
        <begin position="36"/>
        <end position="47"/>
    </location>
</feature>
<dbReference type="GO" id="GO:0003676">
    <property type="term" value="F:nucleic acid binding"/>
    <property type="evidence" value="ECO:0007669"/>
    <property type="project" value="InterPro"/>
</dbReference>
<feature type="region of interest" description="Disordered" evidence="6">
    <location>
        <begin position="26"/>
        <end position="141"/>
    </location>
</feature>
<reference evidence="8 9" key="1">
    <citation type="submission" date="2020-04" db="EMBL/GenBank/DDBJ databases">
        <title>Chromosome-level genome assembly of a cyprinid fish Onychostoma macrolepis by integration of Nanopore Sequencing, Bionano and Hi-C technology.</title>
        <authorList>
            <person name="Wang D."/>
        </authorList>
    </citation>
    <scope>NUCLEOTIDE SEQUENCE [LARGE SCALE GENOMIC DNA]</scope>
    <source>
        <strain evidence="8">SWU-2019</strain>
        <tissue evidence="8">Muscle</tissue>
    </source>
</reference>
<dbReference type="Proteomes" id="UP000579812">
    <property type="component" value="Unassembled WGS sequence"/>
</dbReference>
<gene>
    <name evidence="8" type="ORF">G5714_023783</name>
</gene>
<evidence type="ECO:0000259" key="7">
    <source>
        <dbReference type="PROSITE" id="PS50158"/>
    </source>
</evidence>